<proteinExistence type="predicted"/>
<dbReference type="GO" id="GO:0045004">
    <property type="term" value="P:DNA replication proofreading"/>
    <property type="evidence" value="ECO:0007669"/>
    <property type="project" value="TreeGrafter"/>
</dbReference>
<evidence type="ECO:0000256" key="2">
    <source>
        <dbReference type="ARBA" id="ARBA00022695"/>
    </source>
</evidence>
<keyword evidence="4" id="KW-0540">Nuclease</keyword>
<name>A0A0R1QRZ3_9LACO</name>
<keyword evidence="10" id="KW-1185">Reference proteome</keyword>
<feature type="domain" description="BRCT" evidence="8">
    <location>
        <begin position="233"/>
        <end position="323"/>
    </location>
</feature>
<dbReference type="InterPro" id="IPR013520">
    <property type="entry name" value="Ribonucl_H"/>
</dbReference>
<evidence type="ECO:0000256" key="7">
    <source>
        <dbReference type="ARBA" id="ARBA00070925"/>
    </source>
</evidence>
<evidence type="ECO:0000313" key="10">
    <source>
        <dbReference type="Proteomes" id="UP000050872"/>
    </source>
</evidence>
<dbReference type="InterPro" id="IPR012337">
    <property type="entry name" value="RNaseH-like_sf"/>
</dbReference>
<evidence type="ECO:0000256" key="5">
    <source>
        <dbReference type="ARBA" id="ARBA00022839"/>
    </source>
</evidence>
<evidence type="ECO:0000313" key="9">
    <source>
        <dbReference type="EMBL" id="KRL44834.1"/>
    </source>
</evidence>
<evidence type="ECO:0000256" key="6">
    <source>
        <dbReference type="ARBA" id="ARBA00022932"/>
    </source>
</evidence>
<gene>
    <name evidence="9" type="ORF">FD29_GL001804</name>
</gene>
<accession>A0A0R1QRZ3</accession>
<keyword evidence="6" id="KW-0239">DNA-directed DNA polymerase</keyword>
<keyword evidence="5" id="KW-0269">Exonuclease</keyword>
<dbReference type="GO" id="GO:0003676">
    <property type="term" value="F:nucleic acid binding"/>
    <property type="evidence" value="ECO:0007669"/>
    <property type="project" value="InterPro"/>
</dbReference>
<dbReference type="PATRIC" id="fig|1423770.3.peg.1853"/>
<keyword evidence="5" id="KW-0378">Hydrolase</keyword>
<comment type="caution">
    <text evidence="9">The sequence shown here is derived from an EMBL/GenBank/DDBJ whole genome shotgun (WGS) entry which is preliminary data.</text>
</comment>
<dbReference type="EMBL" id="AZEZ01000030">
    <property type="protein sequence ID" value="KRL44834.1"/>
    <property type="molecule type" value="Genomic_DNA"/>
</dbReference>
<dbReference type="FunFam" id="3.30.420.10:FF:000045">
    <property type="entry name" value="3'-5' exonuclease DinG"/>
    <property type="match status" value="1"/>
</dbReference>
<keyword evidence="2" id="KW-0548">Nucleotidyltransferase</keyword>
<dbReference type="PANTHER" id="PTHR30231">
    <property type="entry name" value="DNA POLYMERASE III SUBUNIT EPSILON"/>
    <property type="match status" value="1"/>
</dbReference>
<evidence type="ECO:0000256" key="1">
    <source>
        <dbReference type="ARBA" id="ARBA00022679"/>
    </source>
</evidence>
<dbReference type="Pfam" id="PF00929">
    <property type="entry name" value="RNase_T"/>
    <property type="match status" value="1"/>
</dbReference>
<dbReference type="InterPro" id="IPR036397">
    <property type="entry name" value="RNaseH_sf"/>
</dbReference>
<protein>
    <recommendedName>
        <fullName evidence="7">DNA polymerase III polC-type</fullName>
    </recommendedName>
</protein>
<sequence length="335" mass="39016">MLGKYMELVIGLDTVRMIKDKKIVRKKGESQLFFPNEYTLIDLETTGYDPRWDHIIEIGAIKVRNENIVDKLSYLVSYPNDNFVPFDVESMTGITEKMIENQGEKINVAIQKLLDFVGSDLIVGFNVNFDINFIYDTSKKYFNKRFQNNYVDVLRMARRFYPKERHNRLKDCIKRIGLNKKQTHRGLQDCYDTKYVLDYFKKNSNNDFLESLRRRRQSKLDLTTLKPESDEIDKTNPFYDCNVCFTGKLDMFVRRQAAQIVTNMGGVAQNGITMKTNYLILGDTAYSLHNKGTVTTKLKKARELISKGQDLKIINESLFVDMICEELDGKGILYD</sequence>
<dbReference type="InterPro" id="IPR001357">
    <property type="entry name" value="BRCT_dom"/>
</dbReference>
<dbReference type="GO" id="GO:0008408">
    <property type="term" value="F:3'-5' exonuclease activity"/>
    <property type="evidence" value="ECO:0007669"/>
    <property type="project" value="TreeGrafter"/>
</dbReference>
<dbReference type="AlphaFoldDB" id="A0A0R1QRZ3"/>
<reference evidence="9 10" key="1">
    <citation type="journal article" date="2015" name="Genome Announc.">
        <title>Expanding the biotechnology potential of lactobacilli through comparative genomics of 213 strains and associated genera.</title>
        <authorList>
            <person name="Sun Z."/>
            <person name="Harris H.M."/>
            <person name="McCann A."/>
            <person name="Guo C."/>
            <person name="Argimon S."/>
            <person name="Zhang W."/>
            <person name="Yang X."/>
            <person name="Jeffery I.B."/>
            <person name="Cooney J.C."/>
            <person name="Kagawa T.F."/>
            <person name="Liu W."/>
            <person name="Song Y."/>
            <person name="Salvetti E."/>
            <person name="Wrobel A."/>
            <person name="Rasinkangas P."/>
            <person name="Parkhill J."/>
            <person name="Rea M.C."/>
            <person name="O'Sullivan O."/>
            <person name="Ritari J."/>
            <person name="Douillard F.P."/>
            <person name="Paul Ross R."/>
            <person name="Yang R."/>
            <person name="Briner A.E."/>
            <person name="Felis G.E."/>
            <person name="de Vos W.M."/>
            <person name="Barrangou R."/>
            <person name="Klaenhammer T.R."/>
            <person name="Caufield P.W."/>
            <person name="Cui Y."/>
            <person name="Zhang H."/>
            <person name="O'Toole P.W."/>
        </authorList>
    </citation>
    <scope>NUCLEOTIDE SEQUENCE [LARGE SCALE GENOMIC DNA]</scope>
    <source>
        <strain evidence="9 10">DSM 14500</strain>
    </source>
</reference>
<dbReference type="Gene3D" id="3.30.420.10">
    <property type="entry name" value="Ribonuclease H-like superfamily/Ribonuclease H"/>
    <property type="match status" value="1"/>
</dbReference>
<dbReference type="STRING" id="1423770.FD29_GL001804"/>
<organism evidence="9 10">
    <name type="scientific">Companilactobacillus mindensis DSM 14500</name>
    <dbReference type="NCBI Taxonomy" id="1423770"/>
    <lineage>
        <taxon>Bacteria</taxon>
        <taxon>Bacillati</taxon>
        <taxon>Bacillota</taxon>
        <taxon>Bacilli</taxon>
        <taxon>Lactobacillales</taxon>
        <taxon>Lactobacillaceae</taxon>
        <taxon>Companilactobacillus</taxon>
    </lineage>
</organism>
<dbReference type="Proteomes" id="UP000050872">
    <property type="component" value="Unassembled WGS sequence"/>
</dbReference>
<dbReference type="SUPFAM" id="SSF52113">
    <property type="entry name" value="BRCT domain"/>
    <property type="match status" value="1"/>
</dbReference>
<dbReference type="SUPFAM" id="SSF53098">
    <property type="entry name" value="Ribonuclease H-like"/>
    <property type="match status" value="1"/>
</dbReference>
<dbReference type="GO" id="GO:0003887">
    <property type="term" value="F:DNA-directed DNA polymerase activity"/>
    <property type="evidence" value="ECO:0007669"/>
    <property type="project" value="UniProtKB-KW"/>
</dbReference>
<dbReference type="CDD" id="cd17748">
    <property type="entry name" value="BRCT_DNA_ligase_like"/>
    <property type="match status" value="1"/>
</dbReference>
<dbReference type="GO" id="GO:0005829">
    <property type="term" value="C:cytosol"/>
    <property type="evidence" value="ECO:0007669"/>
    <property type="project" value="TreeGrafter"/>
</dbReference>
<dbReference type="SMART" id="SM00479">
    <property type="entry name" value="EXOIII"/>
    <property type="match status" value="1"/>
</dbReference>
<dbReference type="PANTHER" id="PTHR30231:SF41">
    <property type="entry name" value="DNA POLYMERASE III SUBUNIT EPSILON"/>
    <property type="match status" value="1"/>
</dbReference>
<dbReference type="Gene3D" id="3.40.50.10190">
    <property type="entry name" value="BRCT domain"/>
    <property type="match status" value="1"/>
</dbReference>
<dbReference type="InterPro" id="IPR036420">
    <property type="entry name" value="BRCT_dom_sf"/>
</dbReference>
<keyword evidence="1" id="KW-0808">Transferase</keyword>
<evidence type="ECO:0000256" key="4">
    <source>
        <dbReference type="ARBA" id="ARBA00022722"/>
    </source>
</evidence>
<evidence type="ECO:0000256" key="3">
    <source>
        <dbReference type="ARBA" id="ARBA00022705"/>
    </source>
</evidence>
<dbReference type="CDD" id="cd06127">
    <property type="entry name" value="DEDDh"/>
    <property type="match status" value="1"/>
</dbReference>
<keyword evidence="3" id="KW-0235">DNA replication</keyword>
<dbReference type="PROSITE" id="PS50172">
    <property type="entry name" value="BRCT"/>
    <property type="match status" value="1"/>
</dbReference>
<evidence type="ECO:0000259" key="8">
    <source>
        <dbReference type="PROSITE" id="PS50172"/>
    </source>
</evidence>
<dbReference type="Pfam" id="PF00533">
    <property type="entry name" value="BRCT"/>
    <property type="match status" value="1"/>
</dbReference>